<dbReference type="PANTHER" id="PTHR43280">
    <property type="entry name" value="ARAC-FAMILY TRANSCRIPTIONAL REGULATOR"/>
    <property type="match status" value="1"/>
</dbReference>
<dbReference type="SUPFAM" id="SSF46689">
    <property type="entry name" value="Homeodomain-like"/>
    <property type="match status" value="2"/>
</dbReference>
<dbReference type="InterPro" id="IPR018060">
    <property type="entry name" value="HTH_AraC"/>
</dbReference>
<dbReference type="PROSITE" id="PS01124">
    <property type="entry name" value="HTH_ARAC_FAMILY_2"/>
    <property type="match status" value="1"/>
</dbReference>
<dbReference type="Gene3D" id="2.60.40.1500">
    <property type="entry name" value="Glycosyl hydrolase domain, family 39"/>
    <property type="match status" value="1"/>
</dbReference>
<gene>
    <name evidence="5" type="ORF">DL189_24560</name>
</gene>
<dbReference type="RefSeq" id="WP_110129317.1">
    <property type="nucleotide sequence ID" value="NZ_QHMI01000046.1"/>
</dbReference>
<organism evidence="5 6">
    <name type="scientific">Enterobacter hormaechei</name>
    <dbReference type="NCBI Taxonomy" id="158836"/>
    <lineage>
        <taxon>Bacteria</taxon>
        <taxon>Pseudomonadati</taxon>
        <taxon>Pseudomonadota</taxon>
        <taxon>Gammaproteobacteria</taxon>
        <taxon>Enterobacterales</taxon>
        <taxon>Enterobacteriaceae</taxon>
        <taxon>Enterobacter</taxon>
        <taxon>Enterobacter cloacae complex</taxon>
    </lineage>
</organism>
<keyword evidence="3" id="KW-0804">Transcription</keyword>
<evidence type="ECO:0000259" key="4">
    <source>
        <dbReference type="PROSITE" id="PS01124"/>
    </source>
</evidence>
<name>A0A9X7KXB4_9ENTR</name>
<sequence>MNEQVEVFSVQFLNVIKQSFLPENRIQLILVLKGEITLTVEGKSTLTMQENQPQVINCNNAWHVTGVEDNILIIVSISPFLLFNQASELHQFIFKIQEYQFPDQARKIAERIKDIATFWLKQNTDTWRLEAIRILLEILCTLHQYFKMQVSLIQTNQRSSRISKAVSWIKAHYQEDITLNQIASQLHVSPPHLSRRFSAEVGMSFRAFLTNIRFEHAVKEIAFTTHPVGQIISDNGFRSLHRFSVLFRERYGLSPGRWRHSIKTGAVIPTTEHIVHEEISQLREVSSVVLFSRLSRSSSFDPQMIKSDSPYKVERIAPSFYNDTCQMRTHRYAIAVGNLNEVLKQHVQQQLICLKSLLSDFQVEINDPLEDIAALYSIHTGESNPTWSPWSNLNMACSFLKKIGVGVIFRLSPSSESVDLLIKFIHHNILLLGADYLQNWSFILEPAPAKNEYPYEILLKWLTTIRYHLPQSKVGLSWLQENHEENTPPVNLLRNVDFIGLSIITNINDNVQNTLEYKPLENNEIIRNQIKSVVSYLHKHSLNCQLYLQSWSTLTGKTLTINGLFFRGALLMDMMLSLPKDVTMLGLWLNSEQQNEVRDNQVIENNSLSLFFSETTKRPVFHILSMKERLNGELCDMGPDWIATRNGNVYHLLLLNTVTINPLLSVQQHLLNDYRKCFHVQLKFNEPGIWRIKKWVFDQKNGALYHQYGLHPTRYDRDEETMRYISQRSEPTLSVYDEFIINVWNTEIMMDINAVCLLEMIRVEI</sequence>
<evidence type="ECO:0000313" key="6">
    <source>
        <dbReference type="Proteomes" id="UP000246375"/>
    </source>
</evidence>
<dbReference type="PANTHER" id="PTHR43280:SF2">
    <property type="entry name" value="HTH-TYPE TRANSCRIPTIONAL REGULATOR EXSA"/>
    <property type="match status" value="1"/>
</dbReference>
<evidence type="ECO:0000256" key="3">
    <source>
        <dbReference type="ARBA" id="ARBA00023163"/>
    </source>
</evidence>
<dbReference type="SMART" id="SM00342">
    <property type="entry name" value="HTH_ARAC"/>
    <property type="match status" value="1"/>
</dbReference>
<dbReference type="Proteomes" id="UP000246375">
    <property type="component" value="Unassembled WGS sequence"/>
</dbReference>
<accession>A0A9X7KXB4</accession>
<dbReference type="EMBL" id="QHMI01000046">
    <property type="protein sequence ID" value="PXB33875.1"/>
    <property type="molecule type" value="Genomic_DNA"/>
</dbReference>
<feature type="domain" description="HTH araC/xylS-type" evidence="4">
    <location>
        <begin position="163"/>
        <end position="261"/>
    </location>
</feature>
<reference evidence="5 6" key="1">
    <citation type="submission" date="2018-05" db="EMBL/GenBank/DDBJ databases">
        <title>Evaluation of testing and processing parameters for the GenePOC Carba assay.</title>
        <authorList>
            <person name="Walsh T.R."/>
        </authorList>
    </citation>
    <scope>NUCLEOTIDE SEQUENCE [LARGE SCALE GENOMIC DNA]</scope>
    <source>
        <strain evidence="5 6">PECIMP</strain>
    </source>
</reference>
<dbReference type="GO" id="GO:0043565">
    <property type="term" value="F:sequence-specific DNA binding"/>
    <property type="evidence" value="ECO:0007669"/>
    <property type="project" value="InterPro"/>
</dbReference>
<dbReference type="Pfam" id="PF12833">
    <property type="entry name" value="HTH_18"/>
    <property type="match status" value="1"/>
</dbReference>
<dbReference type="AlphaFoldDB" id="A0A9X7KXB4"/>
<keyword evidence="1" id="KW-0805">Transcription regulation</keyword>
<protein>
    <recommendedName>
        <fullName evidence="4">HTH araC/xylS-type domain-containing protein</fullName>
    </recommendedName>
</protein>
<evidence type="ECO:0000256" key="1">
    <source>
        <dbReference type="ARBA" id="ARBA00023015"/>
    </source>
</evidence>
<dbReference type="Gene3D" id="1.10.10.60">
    <property type="entry name" value="Homeodomain-like"/>
    <property type="match status" value="2"/>
</dbReference>
<evidence type="ECO:0000313" key="5">
    <source>
        <dbReference type="EMBL" id="PXB33875.1"/>
    </source>
</evidence>
<dbReference type="GO" id="GO:0003700">
    <property type="term" value="F:DNA-binding transcription factor activity"/>
    <property type="evidence" value="ECO:0007669"/>
    <property type="project" value="InterPro"/>
</dbReference>
<dbReference type="InterPro" id="IPR009057">
    <property type="entry name" value="Homeodomain-like_sf"/>
</dbReference>
<comment type="caution">
    <text evidence="5">The sequence shown here is derived from an EMBL/GenBank/DDBJ whole genome shotgun (WGS) entry which is preliminary data.</text>
</comment>
<evidence type="ECO:0000256" key="2">
    <source>
        <dbReference type="ARBA" id="ARBA00023125"/>
    </source>
</evidence>
<proteinExistence type="predicted"/>
<keyword evidence="2" id="KW-0238">DNA-binding</keyword>